<evidence type="ECO:0000256" key="8">
    <source>
        <dbReference type="ARBA" id="ARBA00051245"/>
    </source>
</evidence>
<feature type="coiled-coil region" evidence="9">
    <location>
        <begin position="273"/>
        <end position="337"/>
    </location>
</feature>
<dbReference type="Pfam" id="PF13614">
    <property type="entry name" value="AAA_31"/>
    <property type="match status" value="1"/>
</dbReference>
<keyword evidence="9" id="KW-0175">Coiled coil</keyword>
<evidence type="ECO:0000256" key="4">
    <source>
        <dbReference type="ARBA" id="ARBA00022741"/>
    </source>
</evidence>
<dbReference type="Proteomes" id="UP001236663">
    <property type="component" value="Unassembled WGS sequence"/>
</dbReference>
<evidence type="ECO:0000256" key="1">
    <source>
        <dbReference type="ARBA" id="ARBA00007316"/>
    </source>
</evidence>
<keyword evidence="6" id="KW-0067">ATP-binding</keyword>
<evidence type="ECO:0000256" key="5">
    <source>
        <dbReference type="ARBA" id="ARBA00022777"/>
    </source>
</evidence>
<evidence type="ECO:0000256" key="2">
    <source>
        <dbReference type="ARBA" id="ARBA00011903"/>
    </source>
</evidence>
<reference evidence="14" key="1">
    <citation type="journal article" date="2019" name="Int. J. Syst. Evol. Microbiol.">
        <title>The Global Catalogue of Microorganisms (GCM) 10K type strain sequencing project: providing services to taxonomists for standard genome sequencing and annotation.</title>
        <authorList>
            <consortium name="The Broad Institute Genomics Platform"/>
            <consortium name="The Broad Institute Genome Sequencing Center for Infectious Disease"/>
            <person name="Wu L."/>
            <person name="Ma J."/>
        </authorList>
    </citation>
    <scope>NUCLEOTIDE SEQUENCE [LARGE SCALE GENOMIC DNA]</scope>
    <source>
        <strain evidence="14">CECT 7706</strain>
    </source>
</reference>
<dbReference type="InterPro" id="IPR050445">
    <property type="entry name" value="Bact_polysacc_biosynth/exp"/>
</dbReference>
<dbReference type="PANTHER" id="PTHR32309:SF13">
    <property type="entry name" value="FERRIC ENTEROBACTIN TRANSPORT PROTEIN FEPE"/>
    <property type="match status" value="1"/>
</dbReference>
<dbReference type="Pfam" id="PF13807">
    <property type="entry name" value="GNVR"/>
    <property type="match status" value="1"/>
</dbReference>
<comment type="similarity">
    <text evidence="1">Belongs to the CpsD/CapB family.</text>
</comment>
<protein>
    <recommendedName>
        <fullName evidence="2">non-specific protein-tyrosine kinase</fullName>
        <ecNumber evidence="2">2.7.10.2</ecNumber>
    </recommendedName>
</protein>
<accession>A0ABT8CA51</accession>
<dbReference type="CDD" id="cd05387">
    <property type="entry name" value="BY-kinase"/>
    <property type="match status" value="1"/>
</dbReference>
<feature type="domain" description="Tyrosine-protein kinase G-rich" evidence="12">
    <location>
        <begin position="437"/>
        <end position="516"/>
    </location>
</feature>
<dbReference type="EMBL" id="JAUFQS010000013">
    <property type="protein sequence ID" value="MDN3688889.1"/>
    <property type="molecule type" value="Genomic_DNA"/>
</dbReference>
<keyword evidence="4" id="KW-0547">Nucleotide-binding</keyword>
<keyword evidence="10" id="KW-0472">Membrane</keyword>
<keyword evidence="10" id="KW-1133">Transmembrane helix</keyword>
<feature type="domain" description="AAA" evidence="11">
    <location>
        <begin position="580"/>
        <end position="725"/>
    </location>
</feature>
<evidence type="ECO:0000256" key="6">
    <source>
        <dbReference type="ARBA" id="ARBA00022840"/>
    </source>
</evidence>
<dbReference type="RefSeq" id="WP_163385595.1">
    <property type="nucleotide sequence ID" value="NZ_JAUFQS010000013.1"/>
</dbReference>
<keyword evidence="14" id="KW-1185">Reference proteome</keyword>
<evidence type="ECO:0000259" key="11">
    <source>
        <dbReference type="Pfam" id="PF13614"/>
    </source>
</evidence>
<comment type="caution">
    <text evidence="13">The sequence shown here is derived from an EMBL/GenBank/DDBJ whole genome shotgun (WGS) entry which is preliminary data.</text>
</comment>
<proteinExistence type="inferred from homology"/>
<evidence type="ECO:0000256" key="3">
    <source>
        <dbReference type="ARBA" id="ARBA00022679"/>
    </source>
</evidence>
<feature type="transmembrane region" description="Helical" evidence="10">
    <location>
        <begin position="29"/>
        <end position="48"/>
    </location>
</feature>
<evidence type="ECO:0000259" key="12">
    <source>
        <dbReference type="Pfam" id="PF13807"/>
    </source>
</evidence>
<comment type="catalytic activity">
    <reaction evidence="8">
        <text>L-tyrosyl-[protein] + ATP = O-phospho-L-tyrosyl-[protein] + ADP + H(+)</text>
        <dbReference type="Rhea" id="RHEA:10596"/>
        <dbReference type="Rhea" id="RHEA-COMP:10136"/>
        <dbReference type="Rhea" id="RHEA-COMP:20101"/>
        <dbReference type="ChEBI" id="CHEBI:15378"/>
        <dbReference type="ChEBI" id="CHEBI:30616"/>
        <dbReference type="ChEBI" id="CHEBI:46858"/>
        <dbReference type="ChEBI" id="CHEBI:61978"/>
        <dbReference type="ChEBI" id="CHEBI:456216"/>
        <dbReference type="EC" id="2.7.10.2"/>
    </reaction>
</comment>
<dbReference type="SUPFAM" id="SSF52540">
    <property type="entry name" value="P-loop containing nucleoside triphosphate hydrolases"/>
    <property type="match status" value="1"/>
</dbReference>
<name>A0ABT8CA51_9BACT</name>
<keyword evidence="7" id="KW-0829">Tyrosine-protein kinase</keyword>
<organism evidence="13 14">
    <name type="scientific">Cyclobacterium jeungdonense</name>
    <dbReference type="NCBI Taxonomy" id="708087"/>
    <lineage>
        <taxon>Bacteria</taxon>
        <taxon>Pseudomonadati</taxon>
        <taxon>Bacteroidota</taxon>
        <taxon>Cytophagia</taxon>
        <taxon>Cytophagales</taxon>
        <taxon>Cyclobacteriaceae</taxon>
        <taxon>Cyclobacterium</taxon>
    </lineage>
</organism>
<evidence type="ECO:0000313" key="14">
    <source>
        <dbReference type="Proteomes" id="UP001236663"/>
    </source>
</evidence>
<evidence type="ECO:0000256" key="10">
    <source>
        <dbReference type="SAM" id="Phobius"/>
    </source>
</evidence>
<evidence type="ECO:0000313" key="13">
    <source>
        <dbReference type="EMBL" id="MDN3688889.1"/>
    </source>
</evidence>
<keyword evidence="5" id="KW-0418">Kinase</keyword>
<feature type="coiled-coil region" evidence="9">
    <location>
        <begin position="388"/>
        <end position="423"/>
    </location>
</feature>
<gene>
    <name evidence="13" type="ORF">QWZ15_13700</name>
</gene>
<sequence length="782" mass="88012">MDHSPNSGLFGNQSKDFNLKNLIDKCLQYWYWFVICCFLTVLGAFLHIRYNITPQYPVSTTLLIKEDNTTGSVIAGGISGGMGDYGVNKTIGSEMIVLRSRSLMERVFEELGMNTSYFLEGRVRDVEVFKDDLSISLLINKLDPSAYGKTIKLVGKEDNSFDLTEFDSEGNPQVSNHKFGQEISRPYGSFTVIGSSEKKMDKNIIVYFHDIKNLAKSYSQMLSVELVNKESNVLRLGLTDAVPKRSMLILNKLVEVYSKEAIEDKNQVQLSTIDFLDERIQFLSTELSEVEKNVESYKKENELTDVSSNAELYMQSASAYSKELEDLEIQMDIINSLENYVYQEELKLIPGALTVNDPTLTGLMAKFNELLLERQRMLRSIQPGSSLINNLDEQLNNLRNNIRENLRTIKNNMEITIDNLRSSTRQFQSKVRSVPSIERELLEINRQQSVKQAIYLFLLQSREEAGLALASTQANSRIIDEPAAGEIQVNASKSTLYLAAISLGLLIPFGFIYLKDLLNDKVKERKDVEEHSNVPILGEIYHSKEKRNLQVGDGEHSIIAETFRLVRANLHFANVGKENKVILVTSSQSGDGKTFFSINFGASLAISGKKVVVISFDLRKPTLIKDLGLSDQIGIANFLISDDVSIETLVVSVSKVDNLFAIGAGTLPPNPAELIMSPKVHQLMDELRRRFDFIIVDSPPVGQVADAFSLTSYIDSAIYIVRCNYTRKAQLGIMNDIYQKKKLKHLSVVMNDVKKNNANGYGYGYGYSNGKFHNEKKNLIHQ</sequence>
<keyword evidence="3 13" id="KW-0808">Transferase</keyword>
<dbReference type="InterPro" id="IPR027417">
    <property type="entry name" value="P-loop_NTPase"/>
</dbReference>
<dbReference type="InterPro" id="IPR032807">
    <property type="entry name" value="GNVR"/>
</dbReference>
<dbReference type="PANTHER" id="PTHR32309">
    <property type="entry name" value="TYROSINE-PROTEIN KINASE"/>
    <property type="match status" value="1"/>
</dbReference>
<dbReference type="NCBIfam" id="TIGR01007">
    <property type="entry name" value="eps_fam"/>
    <property type="match status" value="1"/>
</dbReference>
<dbReference type="GO" id="GO:0004715">
    <property type="term" value="F:non-membrane spanning protein tyrosine kinase activity"/>
    <property type="evidence" value="ECO:0007669"/>
    <property type="project" value="UniProtKB-EC"/>
</dbReference>
<evidence type="ECO:0000256" key="7">
    <source>
        <dbReference type="ARBA" id="ARBA00023137"/>
    </source>
</evidence>
<evidence type="ECO:0000256" key="9">
    <source>
        <dbReference type="SAM" id="Coils"/>
    </source>
</evidence>
<dbReference type="InterPro" id="IPR025669">
    <property type="entry name" value="AAA_dom"/>
</dbReference>
<keyword evidence="10" id="KW-0812">Transmembrane</keyword>
<dbReference type="Gene3D" id="3.40.50.300">
    <property type="entry name" value="P-loop containing nucleotide triphosphate hydrolases"/>
    <property type="match status" value="1"/>
</dbReference>
<dbReference type="InterPro" id="IPR005702">
    <property type="entry name" value="Wzc-like_C"/>
</dbReference>
<dbReference type="EC" id="2.7.10.2" evidence="2"/>